<keyword evidence="3" id="KW-1185">Reference proteome</keyword>
<reference evidence="3" key="1">
    <citation type="journal article" date="2019" name="Int. J. Syst. Evol. Microbiol.">
        <title>The Global Catalogue of Microorganisms (GCM) 10K type strain sequencing project: providing services to taxonomists for standard genome sequencing and annotation.</title>
        <authorList>
            <consortium name="The Broad Institute Genomics Platform"/>
            <consortium name="The Broad Institute Genome Sequencing Center for Infectious Disease"/>
            <person name="Wu L."/>
            <person name="Ma J."/>
        </authorList>
    </citation>
    <scope>NUCLEOTIDE SEQUENCE [LARGE SCALE GENOMIC DNA]</scope>
    <source>
        <strain evidence="3">CECT 7131</strain>
    </source>
</reference>
<feature type="transmembrane region" description="Helical" evidence="1">
    <location>
        <begin position="96"/>
        <end position="115"/>
    </location>
</feature>
<keyword evidence="1" id="KW-0812">Transmembrane</keyword>
<feature type="transmembrane region" description="Helical" evidence="1">
    <location>
        <begin position="233"/>
        <end position="253"/>
    </location>
</feature>
<accession>A0ABT8A377</accession>
<dbReference type="PANTHER" id="PTHR43044">
    <property type="match status" value="1"/>
</dbReference>
<sequence length="317" mass="33928">MTEFIVPWIAPWAEAWLPAFLLAAGLTLGALVTLALGHLLGEAWLAPLRPPLAAMARAAPVLLPLALPLLLAAPALYPWAATPLPGTTDWYAPEVFRLRSLALLLLWAGLGRLLARPRLRGRTAGAALLLLVLTGALAMEDWALSRDHAWTGSLQGLALVVEQAGAAMALATLVALRRAMPGEDARTGLERALLTFAMATLWLWFVQYVVVYAGNLPREAAWYLRRSEAPWGWVKAGIALPALLAAIGLALVPQWRRWRLAAVGALLLVQHLAHLAWVVRPDAALTGNPTPALADALVPAAMALAVAVAWRRSARPA</sequence>
<dbReference type="EMBL" id="JAUFPN010000069">
    <property type="protein sequence ID" value="MDN3564192.1"/>
    <property type="molecule type" value="Genomic_DNA"/>
</dbReference>
<name>A0ABT8A377_9PROT</name>
<evidence type="ECO:0000313" key="3">
    <source>
        <dbReference type="Proteomes" id="UP001529369"/>
    </source>
</evidence>
<feature type="transmembrane region" description="Helical" evidence="1">
    <location>
        <begin position="157"/>
        <end position="180"/>
    </location>
</feature>
<feature type="transmembrane region" description="Helical" evidence="1">
    <location>
        <begin position="15"/>
        <end position="40"/>
    </location>
</feature>
<dbReference type="RefSeq" id="WP_290315980.1">
    <property type="nucleotide sequence ID" value="NZ_JAUFPN010000069.1"/>
</dbReference>
<organism evidence="2 3">
    <name type="scientific">Paeniroseomonas aquatica</name>
    <dbReference type="NCBI Taxonomy" id="373043"/>
    <lineage>
        <taxon>Bacteria</taxon>
        <taxon>Pseudomonadati</taxon>
        <taxon>Pseudomonadota</taxon>
        <taxon>Alphaproteobacteria</taxon>
        <taxon>Acetobacterales</taxon>
        <taxon>Acetobacteraceae</taxon>
        <taxon>Paeniroseomonas</taxon>
    </lineage>
</organism>
<feature type="transmembrane region" description="Helical" evidence="1">
    <location>
        <begin position="127"/>
        <end position="145"/>
    </location>
</feature>
<gene>
    <name evidence="2" type="ORF">QWZ14_07405</name>
</gene>
<comment type="caution">
    <text evidence="2">The sequence shown here is derived from an EMBL/GenBank/DDBJ whole genome shotgun (WGS) entry which is preliminary data.</text>
</comment>
<dbReference type="PANTHER" id="PTHR43044:SF1">
    <property type="entry name" value="QUINOL:CYTOCHROME C OXIDOREDUCTASE QUINONE-BINDING SUBUNIT 2"/>
    <property type="match status" value="1"/>
</dbReference>
<feature type="transmembrane region" description="Helical" evidence="1">
    <location>
        <begin position="260"/>
        <end position="279"/>
    </location>
</feature>
<evidence type="ECO:0008006" key="4">
    <source>
        <dbReference type="Google" id="ProtNLM"/>
    </source>
</evidence>
<feature type="transmembrane region" description="Helical" evidence="1">
    <location>
        <begin position="291"/>
        <end position="310"/>
    </location>
</feature>
<dbReference type="Proteomes" id="UP001529369">
    <property type="component" value="Unassembled WGS sequence"/>
</dbReference>
<evidence type="ECO:0000313" key="2">
    <source>
        <dbReference type="EMBL" id="MDN3564192.1"/>
    </source>
</evidence>
<feature type="transmembrane region" description="Helical" evidence="1">
    <location>
        <begin position="52"/>
        <end position="76"/>
    </location>
</feature>
<proteinExistence type="predicted"/>
<protein>
    <recommendedName>
        <fullName evidence="4">Quinol:cytochrome C oxidoreductase</fullName>
    </recommendedName>
</protein>
<feature type="transmembrane region" description="Helical" evidence="1">
    <location>
        <begin position="192"/>
        <end position="213"/>
    </location>
</feature>
<keyword evidence="1" id="KW-1133">Transmembrane helix</keyword>
<evidence type="ECO:0000256" key="1">
    <source>
        <dbReference type="SAM" id="Phobius"/>
    </source>
</evidence>
<keyword evidence="1" id="KW-0472">Membrane</keyword>